<evidence type="ECO:0000259" key="2">
    <source>
        <dbReference type="Pfam" id="PF07593"/>
    </source>
</evidence>
<dbReference type="InterPro" id="IPR011519">
    <property type="entry name" value="UnbV_ASPIC"/>
</dbReference>
<name>A0A1G9C174_9BACT</name>
<keyword evidence="4" id="KW-1185">Reference proteome</keyword>
<dbReference type="SUPFAM" id="SSF69318">
    <property type="entry name" value="Integrin alpha N-terminal domain"/>
    <property type="match status" value="3"/>
</dbReference>
<dbReference type="InterPro" id="IPR028994">
    <property type="entry name" value="Integrin_alpha_N"/>
</dbReference>
<gene>
    <name evidence="3" type="ORF">SAMN05421823_102766</name>
</gene>
<sequence length="1135" mass="125316">MKQAIVGMVCLATGLLWSCQPSETTEQAPEHPLFEALDSAQTGVTFVNHLEYQEDLNILDYLYFYNGAGVAVGDVNGDGKNDLYFVSNRQKNKLYLNRSTPGPGNLRFEDATEAAGVGGYSDWQTGVTMADVNGDGWLDIYLCAVANFRGLEGANELYINDGPDETGQVTFTERSAEYGVDFSGFATQAAFFDYDHDGDLDLYLLNHAVHTSRSYDRVSTRALVHQESGDRLYKNQLQETGRAGFVDVSEQAGIYQAAMGYGLGVSVADLNNDGWDDIYVSNDFHEDDYYYVNNGDGTFTERARDHFRHLSRYSMGNDVGDLNGDGYQDVLTLDMYPEDEVVEKSSLGEDPFDIYRYKLDYGYFYQYSRNCLQLNMGGEKFADVGAMAGMAATDWSWSTLLADYDLDGRKDIFVSNGIVHRPNNLEYVKFASGDSLRYAMETSTSLDQRAIAMMPEGKTHNYLFQGTDSLRFHDRSVAWGLGEPNISNGAAYADLDGDGDLDLIINNINEPAHVYENQTNTLGQPHYLRVQLKGTAGNTYGVGAKVILKSGGKLQLQQLMPTRGFLSAVEPTLTFGLGTQTKIDTLLVCWEDQRTQLLTDVPIDTTLILHQTSADGGRERYQAFFPKPQPLFEDVTPAIPVDYVHHENQFFDFYRESLIPFHVSTEGPRLAVGDVNGDSLDDFFVGGAKWQAGQLFVQTPQGGFNPLAQPAFRTDSTYEDVGAAFFDADGDGDLDLYVVSGGNEFYDQMPEQYDRLYLNDGQGHLTRATDHLPPMPDNTGCVRPFDVDGDGDLDLFVGGRVVSYHYGASPRSYLLVNDGTGHFSDRTEALAPDLQRAGLVSDAVWVDYDRDGDGDLILAGDWMPIRVFRNEAGKLTEATEAGLSGTEGLWASLTAADFDGDGDLDLMAGNLGLNTKLRKTEGTTLKMYVKDLDGNETLDQILTYNVGDRWYTVATKDELGKQLPGIINKRFTSYKDFAGKTVDEIFTADELNGADVLEVNEFRSLYLENTGTGSFITRPLPEMAQVSKIYALHPEDADGDGNLDVLLGGNYHGVSVYQGRYDGSYGLMLKGDGKGHFTSVLPTDCGFLLEGEVRDIQSIRTTQGSLLLIARNGLPLQLFRPMQQEPSKAMAHAGR</sequence>
<dbReference type="InterPro" id="IPR027039">
    <property type="entry name" value="Crtac1"/>
</dbReference>
<feature type="domain" description="ASPIC/UnbV" evidence="2">
    <location>
        <begin position="541"/>
        <end position="607"/>
    </location>
</feature>
<dbReference type="PANTHER" id="PTHR16026:SF0">
    <property type="entry name" value="CARTILAGE ACIDIC PROTEIN 1"/>
    <property type="match status" value="1"/>
</dbReference>
<dbReference type="Gene3D" id="2.130.10.130">
    <property type="entry name" value="Integrin alpha, N-terminal"/>
    <property type="match status" value="4"/>
</dbReference>
<dbReference type="PANTHER" id="PTHR16026">
    <property type="entry name" value="CARTILAGE ACIDIC PROTEIN 1"/>
    <property type="match status" value="1"/>
</dbReference>
<protein>
    <submittedName>
        <fullName evidence="3">Repeat domain-containing protein</fullName>
    </submittedName>
</protein>
<proteinExistence type="predicted"/>
<dbReference type="Pfam" id="PF07593">
    <property type="entry name" value="UnbV_ASPIC"/>
    <property type="match status" value="1"/>
</dbReference>
<dbReference type="Proteomes" id="UP000198510">
    <property type="component" value="Unassembled WGS sequence"/>
</dbReference>
<evidence type="ECO:0000256" key="1">
    <source>
        <dbReference type="ARBA" id="ARBA00022729"/>
    </source>
</evidence>
<organism evidence="3 4">
    <name type="scientific">Catalinimonas alkaloidigena</name>
    <dbReference type="NCBI Taxonomy" id="1075417"/>
    <lineage>
        <taxon>Bacteria</taxon>
        <taxon>Pseudomonadati</taxon>
        <taxon>Bacteroidota</taxon>
        <taxon>Cytophagia</taxon>
        <taxon>Cytophagales</taxon>
        <taxon>Catalimonadaceae</taxon>
        <taxon>Catalinimonas</taxon>
    </lineage>
</organism>
<dbReference type="InterPro" id="IPR013517">
    <property type="entry name" value="FG-GAP"/>
</dbReference>
<evidence type="ECO:0000313" key="3">
    <source>
        <dbReference type="EMBL" id="SDK45234.1"/>
    </source>
</evidence>
<dbReference type="Pfam" id="PF13517">
    <property type="entry name" value="FG-GAP_3"/>
    <property type="match status" value="5"/>
</dbReference>
<accession>A0A1G9C174</accession>
<reference evidence="3 4" key="1">
    <citation type="submission" date="2016-10" db="EMBL/GenBank/DDBJ databases">
        <authorList>
            <person name="de Groot N.N."/>
        </authorList>
    </citation>
    <scope>NUCLEOTIDE SEQUENCE [LARGE SCALE GENOMIC DNA]</scope>
    <source>
        <strain evidence="3 4">DSM 25186</strain>
    </source>
</reference>
<dbReference type="EMBL" id="FNFO01000002">
    <property type="protein sequence ID" value="SDK45234.1"/>
    <property type="molecule type" value="Genomic_DNA"/>
</dbReference>
<evidence type="ECO:0000313" key="4">
    <source>
        <dbReference type="Proteomes" id="UP000198510"/>
    </source>
</evidence>
<dbReference type="RefSeq" id="WP_245705995.1">
    <property type="nucleotide sequence ID" value="NZ_FNFO01000002.1"/>
</dbReference>
<dbReference type="AlphaFoldDB" id="A0A1G9C174"/>
<dbReference type="STRING" id="1075417.SAMN05421823_102766"/>
<keyword evidence="1" id="KW-0732">Signal</keyword>